<dbReference type="EMBL" id="KZ826007">
    <property type="protein sequence ID" value="PYH89871.1"/>
    <property type="molecule type" value="Genomic_DNA"/>
</dbReference>
<accession>A0A319CZ18</accession>
<keyword evidence="2" id="KW-1185">Reference proteome</keyword>
<organism evidence="1 2">
    <name type="scientific">Aspergillus ellipticus CBS 707.79</name>
    <dbReference type="NCBI Taxonomy" id="1448320"/>
    <lineage>
        <taxon>Eukaryota</taxon>
        <taxon>Fungi</taxon>
        <taxon>Dikarya</taxon>
        <taxon>Ascomycota</taxon>
        <taxon>Pezizomycotina</taxon>
        <taxon>Eurotiomycetes</taxon>
        <taxon>Eurotiomycetidae</taxon>
        <taxon>Eurotiales</taxon>
        <taxon>Aspergillaceae</taxon>
        <taxon>Aspergillus</taxon>
        <taxon>Aspergillus subgen. Circumdati</taxon>
    </lineage>
</organism>
<sequence length="152" mass="16665">MIVGSLEGWWVGEADGRKWGPVLTESDWNDALIRAGFSGVNVCLPDWTDPRDHFLSVLVSSATPPEAEHVPSEVVIIEPETPTEELKRFSGKLRESICGHGAEVSVATLKEVALLDDIKSKSCLTLLECDPEQPLLSDVSPEDWNTLKTVIL</sequence>
<dbReference type="AlphaFoldDB" id="A0A319CZ18"/>
<gene>
    <name evidence="1" type="ORF">BO71DRAFT_434373</name>
</gene>
<dbReference type="Proteomes" id="UP000247810">
    <property type="component" value="Unassembled WGS sequence"/>
</dbReference>
<reference evidence="1 2" key="1">
    <citation type="submission" date="2018-02" db="EMBL/GenBank/DDBJ databases">
        <title>The genomes of Aspergillus section Nigri reveals drivers in fungal speciation.</title>
        <authorList>
            <consortium name="DOE Joint Genome Institute"/>
            <person name="Vesth T.C."/>
            <person name="Nybo J."/>
            <person name="Theobald S."/>
            <person name="Brandl J."/>
            <person name="Frisvad J.C."/>
            <person name="Nielsen K.F."/>
            <person name="Lyhne E.K."/>
            <person name="Kogle M.E."/>
            <person name="Kuo A."/>
            <person name="Riley R."/>
            <person name="Clum A."/>
            <person name="Nolan M."/>
            <person name="Lipzen A."/>
            <person name="Salamov A."/>
            <person name="Henrissat B."/>
            <person name="Wiebenga A."/>
            <person name="De vries R.P."/>
            <person name="Grigoriev I.V."/>
            <person name="Mortensen U.H."/>
            <person name="Andersen M.R."/>
            <person name="Baker S.E."/>
        </authorList>
    </citation>
    <scope>NUCLEOTIDE SEQUENCE [LARGE SCALE GENOMIC DNA]</scope>
    <source>
        <strain evidence="1 2">CBS 707.79</strain>
    </source>
</reference>
<name>A0A319CZ18_9EURO</name>
<evidence type="ECO:0000313" key="1">
    <source>
        <dbReference type="EMBL" id="PYH89871.1"/>
    </source>
</evidence>
<proteinExistence type="predicted"/>
<dbReference type="VEuPathDB" id="FungiDB:BO71DRAFT_434373"/>
<dbReference type="OrthoDB" id="329835at2759"/>
<dbReference type="STRING" id="1448320.A0A319CZ18"/>
<evidence type="ECO:0000313" key="2">
    <source>
        <dbReference type="Proteomes" id="UP000247810"/>
    </source>
</evidence>
<protein>
    <submittedName>
        <fullName evidence="1">Uncharacterized protein</fullName>
    </submittedName>
</protein>